<proteinExistence type="predicted"/>
<evidence type="ECO:0000256" key="1">
    <source>
        <dbReference type="SAM" id="Phobius"/>
    </source>
</evidence>
<dbReference type="EMBL" id="LWBO01000044">
    <property type="protein sequence ID" value="OQP42506.1"/>
    <property type="molecule type" value="Genomic_DNA"/>
</dbReference>
<gene>
    <name evidence="2" type="ORF">A4D02_13135</name>
</gene>
<feature type="transmembrane region" description="Helical" evidence="1">
    <location>
        <begin position="87"/>
        <end position="104"/>
    </location>
</feature>
<evidence type="ECO:0000313" key="3">
    <source>
        <dbReference type="Proteomes" id="UP000192277"/>
    </source>
</evidence>
<sequence>MKGFENQTYLLMYIISNVVALLILWAAWKQPRIARLMFFLLFSWASWINWTTALHNPQFYIEYADLSFLDIYKQFIRGWFSRHVTEIVGFIAICQALIAVSMLLKGSVLKTGAIGAIIFLLAIAPLGVGSAFPFSIIASFALYLILRNRANNYFWINFKSRTV</sequence>
<name>A0ABX3NQE1_9BACT</name>
<feature type="transmembrane region" description="Helical" evidence="1">
    <location>
        <begin position="6"/>
        <end position="26"/>
    </location>
</feature>
<dbReference type="RefSeq" id="WP_014220809.1">
    <property type="nucleotide sequence ID" value="NZ_LWBO01000044.1"/>
</dbReference>
<protein>
    <submittedName>
        <fullName evidence="2">Uncharacterized protein</fullName>
    </submittedName>
</protein>
<feature type="transmembrane region" description="Helical" evidence="1">
    <location>
        <begin position="33"/>
        <end position="50"/>
    </location>
</feature>
<accession>A0ABX3NQE1</accession>
<keyword evidence="1" id="KW-0472">Membrane</keyword>
<reference evidence="2 3" key="1">
    <citation type="submission" date="2016-04" db="EMBL/GenBank/DDBJ databases">
        <authorList>
            <person name="Chen L."/>
            <person name="Zhuang W."/>
            <person name="Wang G."/>
        </authorList>
    </citation>
    <scope>NUCLEOTIDE SEQUENCE [LARGE SCALE GENOMIC DNA]</scope>
    <source>
        <strain evidence="3">GR20</strain>
    </source>
</reference>
<evidence type="ECO:0000313" key="2">
    <source>
        <dbReference type="EMBL" id="OQP42506.1"/>
    </source>
</evidence>
<dbReference type="Proteomes" id="UP000192277">
    <property type="component" value="Unassembled WGS sequence"/>
</dbReference>
<comment type="caution">
    <text evidence="2">The sequence shown here is derived from an EMBL/GenBank/DDBJ whole genome shotgun (WGS) entry which is preliminary data.</text>
</comment>
<feature type="transmembrane region" description="Helical" evidence="1">
    <location>
        <begin position="116"/>
        <end position="146"/>
    </location>
</feature>
<keyword evidence="1" id="KW-0812">Transmembrane</keyword>
<keyword evidence="3" id="KW-1185">Reference proteome</keyword>
<organism evidence="2 3">
    <name type="scientific">Niastella koreensis</name>
    <dbReference type="NCBI Taxonomy" id="354356"/>
    <lineage>
        <taxon>Bacteria</taxon>
        <taxon>Pseudomonadati</taxon>
        <taxon>Bacteroidota</taxon>
        <taxon>Chitinophagia</taxon>
        <taxon>Chitinophagales</taxon>
        <taxon>Chitinophagaceae</taxon>
        <taxon>Niastella</taxon>
    </lineage>
</organism>
<keyword evidence="1" id="KW-1133">Transmembrane helix</keyword>